<evidence type="ECO:0000313" key="2">
    <source>
        <dbReference type="EMBL" id="TMQ50423.1"/>
    </source>
</evidence>
<proteinExistence type="predicted"/>
<reference evidence="2 3" key="1">
    <citation type="journal article" date="2019" name="Nat. Microbiol.">
        <title>Mediterranean grassland soil C-N compound turnover is dependent on rainfall and depth, and is mediated by genomically divergent microorganisms.</title>
        <authorList>
            <person name="Diamond S."/>
            <person name="Andeer P.F."/>
            <person name="Li Z."/>
            <person name="Crits-Christoph A."/>
            <person name="Burstein D."/>
            <person name="Anantharaman K."/>
            <person name="Lane K.R."/>
            <person name="Thomas B.C."/>
            <person name="Pan C."/>
            <person name="Northen T.R."/>
            <person name="Banfield J.F."/>
        </authorList>
    </citation>
    <scope>NUCLEOTIDE SEQUENCE [LARGE SCALE GENOMIC DNA]</scope>
    <source>
        <strain evidence="2">WS_3</strain>
    </source>
</reference>
<dbReference type="Proteomes" id="UP000320184">
    <property type="component" value="Unassembled WGS sequence"/>
</dbReference>
<dbReference type="Pfam" id="PF12705">
    <property type="entry name" value="PDDEXK_1"/>
    <property type="match status" value="1"/>
</dbReference>
<feature type="non-terminal residue" evidence="2">
    <location>
        <position position="1"/>
    </location>
</feature>
<comment type="caution">
    <text evidence="2">The sequence shown here is derived from an EMBL/GenBank/DDBJ whole genome shotgun (WGS) entry which is preliminary data.</text>
</comment>
<gene>
    <name evidence="2" type="ORF">E6K73_07855</name>
</gene>
<dbReference type="InterPro" id="IPR038726">
    <property type="entry name" value="PDDEXK_AddAB-type"/>
</dbReference>
<evidence type="ECO:0000313" key="3">
    <source>
        <dbReference type="Proteomes" id="UP000320184"/>
    </source>
</evidence>
<protein>
    <submittedName>
        <fullName evidence="2">PD-(D/E)XK nuclease family protein</fullName>
    </submittedName>
</protein>
<name>A0A538SGC7_UNCEI</name>
<organism evidence="2 3">
    <name type="scientific">Eiseniibacteriota bacterium</name>
    <dbReference type="NCBI Taxonomy" id="2212470"/>
    <lineage>
        <taxon>Bacteria</taxon>
        <taxon>Candidatus Eiseniibacteriota</taxon>
    </lineage>
</organism>
<feature type="domain" description="PD-(D/E)XK endonuclease-like" evidence="1">
    <location>
        <begin position="15"/>
        <end position="95"/>
    </location>
</feature>
<dbReference type="EMBL" id="VBOT01000100">
    <property type="protein sequence ID" value="TMQ50423.1"/>
    <property type="molecule type" value="Genomic_DNA"/>
</dbReference>
<accession>A0A538SGC7</accession>
<sequence>VRVPEGLVVYGGQILQPVLYGLAAERLLGRSVVAGRLYFCTADGGFQERVVALDGTARAATQEVAGIIGAALEAGFLPAAPAEGACKWCDYRPVCGPWEEFRTSRKPANGLAGLKRLRGME</sequence>
<dbReference type="AlphaFoldDB" id="A0A538SGC7"/>
<evidence type="ECO:0000259" key="1">
    <source>
        <dbReference type="Pfam" id="PF12705"/>
    </source>
</evidence>